<organism evidence="2 3">
    <name type="scientific">Microbacterium resistens</name>
    <dbReference type="NCBI Taxonomy" id="156977"/>
    <lineage>
        <taxon>Bacteria</taxon>
        <taxon>Bacillati</taxon>
        <taxon>Actinomycetota</taxon>
        <taxon>Actinomycetes</taxon>
        <taxon>Micrococcales</taxon>
        <taxon>Microbacteriaceae</taxon>
        <taxon>Microbacterium</taxon>
    </lineage>
</organism>
<gene>
    <name evidence="2" type="ORF">K8F61_12010</name>
</gene>
<dbReference type="RefSeq" id="WP_231819275.1">
    <property type="nucleotide sequence ID" value="NZ_CP082781.1"/>
</dbReference>
<name>A0ABY3RNB3_9MICO</name>
<sequence>MTADPLNVIRGLIERRSERVSIARDAVNVPMIHHLCDAVGDRDPRCLDREVARAAGYPDVIAPASSLQVWNMANPGEARTASAVEAAYAALADGGYSAVVAVNCDQEYDRALVPGDLLTAHERIESVAGPKRTGLGEGFFLTTVTRYTDQHGEQVGTMRFRTLWYRPVPQADRTEDR</sequence>
<dbReference type="InterPro" id="IPR029069">
    <property type="entry name" value="HotDog_dom_sf"/>
</dbReference>
<dbReference type="SUPFAM" id="SSF54637">
    <property type="entry name" value="Thioesterase/thiol ester dehydrase-isomerase"/>
    <property type="match status" value="1"/>
</dbReference>
<proteinExistence type="predicted"/>
<dbReference type="Proteomes" id="UP001199642">
    <property type="component" value="Chromosome"/>
</dbReference>
<dbReference type="Gene3D" id="3.10.129.10">
    <property type="entry name" value="Hotdog Thioesterase"/>
    <property type="match status" value="1"/>
</dbReference>
<protein>
    <submittedName>
        <fullName evidence="2">MaoC family dehydratase N-terminal domain-containing protein</fullName>
    </submittedName>
</protein>
<dbReference type="EMBL" id="CP082781">
    <property type="protein sequence ID" value="UGS25404.1"/>
    <property type="molecule type" value="Genomic_DNA"/>
</dbReference>
<evidence type="ECO:0000313" key="3">
    <source>
        <dbReference type="Proteomes" id="UP001199642"/>
    </source>
</evidence>
<dbReference type="Pfam" id="PF13452">
    <property type="entry name" value="FAS1_DH_region"/>
    <property type="match status" value="1"/>
</dbReference>
<accession>A0ABY3RNB3</accession>
<dbReference type="InterPro" id="IPR039569">
    <property type="entry name" value="FAS1-like_DH_region"/>
</dbReference>
<keyword evidence="3" id="KW-1185">Reference proteome</keyword>
<reference evidence="2 3" key="1">
    <citation type="submission" date="2023-01" db="EMBL/GenBank/DDBJ databases">
        <title>Characterization of estradiol degrading bacteria Microbacterium sp. MZT7 and reveal degrading genes through genome analysis.</title>
        <authorList>
            <person name="Hao P."/>
            <person name="Gao Y."/>
        </authorList>
    </citation>
    <scope>NUCLEOTIDE SEQUENCE [LARGE SCALE GENOMIC DNA]</scope>
    <source>
        <strain evidence="2 3">MZT7</strain>
    </source>
</reference>
<evidence type="ECO:0000259" key="1">
    <source>
        <dbReference type="Pfam" id="PF13452"/>
    </source>
</evidence>
<evidence type="ECO:0000313" key="2">
    <source>
        <dbReference type="EMBL" id="UGS25404.1"/>
    </source>
</evidence>
<feature type="domain" description="FAS1-like dehydratase" evidence="1">
    <location>
        <begin position="26"/>
        <end position="157"/>
    </location>
</feature>